<evidence type="ECO:0000259" key="1">
    <source>
        <dbReference type="Pfam" id="PF00656"/>
    </source>
</evidence>
<dbReference type="PANTHER" id="PTHR43628">
    <property type="entry name" value="ACTIVATOR OF C KINASE PROTEIN 1-RELATED"/>
    <property type="match status" value="1"/>
</dbReference>
<dbReference type="InterPro" id="IPR052945">
    <property type="entry name" value="Mitotic_Regulator"/>
</dbReference>
<dbReference type="InterPro" id="IPR029030">
    <property type="entry name" value="Caspase-like_dom_sf"/>
</dbReference>
<dbReference type="SUPFAM" id="SSF52129">
    <property type="entry name" value="Caspase-like"/>
    <property type="match status" value="1"/>
</dbReference>
<proteinExistence type="predicted"/>
<dbReference type="Pfam" id="PF08238">
    <property type="entry name" value="Sel1"/>
    <property type="match status" value="6"/>
</dbReference>
<protein>
    <submittedName>
        <fullName evidence="2">Caspase family protein</fullName>
    </submittedName>
</protein>
<dbReference type="PANTHER" id="PTHR43628:SF1">
    <property type="entry name" value="CHITIN SYNTHASE REGULATORY FACTOR 2-RELATED"/>
    <property type="match status" value="1"/>
</dbReference>
<dbReference type="GO" id="GO:0006508">
    <property type="term" value="P:proteolysis"/>
    <property type="evidence" value="ECO:0007669"/>
    <property type="project" value="InterPro"/>
</dbReference>
<gene>
    <name evidence="2" type="ORF">RBB77_11600</name>
</gene>
<dbReference type="Pfam" id="PF00656">
    <property type="entry name" value="Peptidase_C14"/>
    <property type="match status" value="1"/>
</dbReference>
<dbReference type="Gene3D" id="3.40.50.1460">
    <property type="match status" value="1"/>
</dbReference>
<reference evidence="2" key="1">
    <citation type="submission" date="2023-08" db="EMBL/GenBank/DDBJ databases">
        <authorList>
            <person name="Messyasz A."/>
            <person name="Mannisto M.K."/>
            <person name="Kerkhof L.J."/>
            <person name="Haggblom M."/>
        </authorList>
    </citation>
    <scope>NUCLEOTIDE SEQUENCE</scope>
    <source>
        <strain evidence="2">X5P6</strain>
    </source>
</reference>
<dbReference type="Gene3D" id="1.25.40.10">
    <property type="entry name" value="Tetratricopeptide repeat domain"/>
    <property type="match status" value="2"/>
</dbReference>
<reference evidence="2" key="2">
    <citation type="journal article" date="2024" name="Environ. Microbiol.">
        <title>Genome analysis and description of Tunturibacter gen. nov. expands the diversity of Terriglobia in tundra soils.</title>
        <authorList>
            <person name="Messyasz A."/>
            <person name="Mannisto M.K."/>
            <person name="Kerkhof L.J."/>
            <person name="Haggblom M.M."/>
        </authorList>
    </citation>
    <scope>NUCLEOTIDE SEQUENCE</scope>
    <source>
        <strain evidence="2">X5P6</strain>
    </source>
</reference>
<organism evidence="2">
    <name type="scientific">Tunturiibacter psychrotolerans</name>
    <dbReference type="NCBI Taxonomy" id="3069686"/>
    <lineage>
        <taxon>Bacteria</taxon>
        <taxon>Pseudomonadati</taxon>
        <taxon>Acidobacteriota</taxon>
        <taxon>Terriglobia</taxon>
        <taxon>Terriglobales</taxon>
        <taxon>Acidobacteriaceae</taxon>
        <taxon>Tunturiibacter</taxon>
    </lineage>
</organism>
<accession>A0AAU7ZX38</accession>
<sequence length="567" mass="62201">MPQQYRRLFYYYADQRSLYEKALNSISLTSQPVGRSYAIIVGVTKYPNLSPIDRDLKPAAVDIEKLKSYLKDQEFFDEIIVLKDGDVNLDNLNYFLENYFPDRLSHSPHSRFLFAFSGHGYAEGTAETARGFLLTSSAASKTDPVNRIDLGLLRTLLDSDIDAAEKVLVLINACQSGAFLGRKSFGANPLGPGDHGAHAIMASRANQQSLQLAAVGPGSVFFEKIFAGLAGAADNSPRDGVVTYHELDSYLHSEIPYVTNGSQIPMEGDISRNGSIGEFFFLNRGRQVQLGNVKPWTPGGATAFGEPADNVLELGKSEYRAEHYKDASRAFKEAAVAGNADAMNNLGYLYEEGQGVAQDYQQAQQWYEKAAAAGSATAMNNLGNQYGHGHGVAQDYKQARQWYEKAAAAGNADAMNSLGYLYDQGLGVAQDYQQARLWFEKGAAAGGASAMNSLGYLYDYGQGVAQDYRQARQWYEKSAAGGDLFAKYNLGDLYDQGRGVAQDYRQSRQWYEKAAAGGNPFAMYVLGSLYDQGRGVAQDYQQARKWYEEAAAAGNNEAKNRLSQMPK</sequence>
<name>A0AAU7ZX38_9BACT</name>
<dbReference type="InterPro" id="IPR011600">
    <property type="entry name" value="Pept_C14_caspase"/>
</dbReference>
<dbReference type="GO" id="GO:0004197">
    <property type="term" value="F:cysteine-type endopeptidase activity"/>
    <property type="evidence" value="ECO:0007669"/>
    <property type="project" value="InterPro"/>
</dbReference>
<dbReference type="EMBL" id="CP132942">
    <property type="protein sequence ID" value="XCB35542.1"/>
    <property type="molecule type" value="Genomic_DNA"/>
</dbReference>
<dbReference type="KEGG" id="tpsc:RBB77_11600"/>
<feature type="domain" description="Peptidase C14 caspase" evidence="1">
    <location>
        <begin position="36"/>
        <end position="234"/>
    </location>
</feature>
<dbReference type="SUPFAM" id="SSF81901">
    <property type="entry name" value="HCP-like"/>
    <property type="match status" value="2"/>
</dbReference>
<dbReference type="InterPro" id="IPR011990">
    <property type="entry name" value="TPR-like_helical_dom_sf"/>
</dbReference>
<evidence type="ECO:0000313" key="2">
    <source>
        <dbReference type="EMBL" id="XCB35542.1"/>
    </source>
</evidence>
<dbReference type="AlphaFoldDB" id="A0AAU7ZX38"/>
<dbReference type="SMART" id="SM00671">
    <property type="entry name" value="SEL1"/>
    <property type="match status" value="6"/>
</dbReference>
<dbReference type="InterPro" id="IPR006597">
    <property type="entry name" value="Sel1-like"/>
</dbReference>